<keyword evidence="1" id="KW-0472">Membrane</keyword>
<gene>
    <name evidence="3 4 5" type="primary">LOC100205280</name>
</gene>
<dbReference type="RefSeq" id="XP_065660528.1">
    <property type="nucleotide sequence ID" value="XM_065804456.1"/>
</dbReference>
<evidence type="ECO:0000313" key="3">
    <source>
        <dbReference type="RefSeq" id="XP_065660527.1"/>
    </source>
</evidence>
<keyword evidence="1" id="KW-0812">Transmembrane</keyword>
<evidence type="ECO:0000313" key="5">
    <source>
        <dbReference type="RefSeq" id="XP_065660529.1"/>
    </source>
</evidence>
<proteinExistence type="predicted"/>
<evidence type="ECO:0000313" key="4">
    <source>
        <dbReference type="RefSeq" id="XP_065660528.1"/>
    </source>
</evidence>
<feature type="transmembrane region" description="Helical" evidence="1">
    <location>
        <begin position="91"/>
        <end position="117"/>
    </location>
</feature>
<accession>A0ABM4CFN9</accession>
<keyword evidence="1" id="KW-1133">Transmembrane helix</keyword>
<feature type="transmembrane region" description="Helical" evidence="1">
    <location>
        <begin position="16"/>
        <end position="40"/>
    </location>
</feature>
<name>A0ABM4CFN9_HYDVU</name>
<dbReference type="Proteomes" id="UP001652625">
    <property type="component" value="Chromosome 09"/>
</dbReference>
<dbReference type="RefSeq" id="XP_065660527.1">
    <property type="nucleotide sequence ID" value="XM_065804455.1"/>
</dbReference>
<evidence type="ECO:0000256" key="1">
    <source>
        <dbReference type="SAM" id="Phobius"/>
    </source>
</evidence>
<protein>
    <submittedName>
        <fullName evidence="3 4">Uncharacterized protein LOC100205280 isoform X2</fullName>
    </submittedName>
</protein>
<keyword evidence="2" id="KW-1185">Reference proteome</keyword>
<dbReference type="RefSeq" id="XP_065660529.1">
    <property type="nucleotide sequence ID" value="XM_065804457.1"/>
</dbReference>
<evidence type="ECO:0000313" key="2">
    <source>
        <dbReference type="Proteomes" id="UP001652625"/>
    </source>
</evidence>
<reference evidence="3 4" key="1">
    <citation type="submission" date="2025-05" db="UniProtKB">
        <authorList>
            <consortium name="RefSeq"/>
        </authorList>
    </citation>
    <scope>IDENTIFICATION</scope>
</reference>
<dbReference type="GeneID" id="100205280"/>
<sequence>MNLRCMQTSQKYNKRLVTIVLCLSCVCTIFCTLSLVYLIAEVDKNLSRLEDCSFNHSNSICSCYITNSEDKQLFRFSDDCQSVKKDLRSLVYGVCVLFGIGCIISITSGISSFCLLFKQESQDEIVEECASPVTQTCVRSLASRSIFNRTIFQKQTELNRISIGTQTPNFLISGSHMVYNSSVDTLNLDFLMHDYVPPPSYNDIVQTISPC</sequence>
<organism evidence="2 3">
    <name type="scientific">Hydra vulgaris</name>
    <name type="common">Hydra</name>
    <name type="synonym">Hydra attenuata</name>
    <dbReference type="NCBI Taxonomy" id="6087"/>
    <lineage>
        <taxon>Eukaryota</taxon>
        <taxon>Metazoa</taxon>
        <taxon>Cnidaria</taxon>
        <taxon>Hydrozoa</taxon>
        <taxon>Hydroidolina</taxon>
        <taxon>Anthoathecata</taxon>
        <taxon>Aplanulata</taxon>
        <taxon>Hydridae</taxon>
        <taxon>Hydra</taxon>
    </lineage>
</organism>